<comment type="caution">
    <text evidence="2">The sequence shown here is derived from an EMBL/GenBank/DDBJ whole genome shotgun (WGS) entry which is preliminary data.</text>
</comment>
<gene>
    <name evidence="2" type="ORF">C447_08830</name>
</gene>
<evidence type="ECO:0000313" key="2">
    <source>
        <dbReference type="EMBL" id="EMA38629.1"/>
    </source>
</evidence>
<dbReference type="Gene3D" id="3.40.50.720">
    <property type="entry name" value="NAD(P)-binding Rossmann-like Domain"/>
    <property type="match status" value="1"/>
</dbReference>
<dbReference type="NCBIfam" id="TIGR03604">
    <property type="entry name" value="TOMM_cyclo_SagD"/>
    <property type="match status" value="1"/>
</dbReference>
<proteinExistence type="predicted"/>
<reference evidence="2 3" key="1">
    <citation type="journal article" date="2014" name="PLoS Genet.">
        <title>Phylogenetically driven sequencing of extremely halophilic archaea reveals strategies for static and dynamic osmo-response.</title>
        <authorList>
            <person name="Becker E.A."/>
            <person name="Seitzer P.M."/>
            <person name="Tritt A."/>
            <person name="Larsen D."/>
            <person name="Krusor M."/>
            <person name="Yao A.I."/>
            <person name="Wu D."/>
            <person name="Madern D."/>
            <person name="Eisen J.A."/>
            <person name="Darling A.E."/>
            <person name="Facciotti M.T."/>
        </authorList>
    </citation>
    <scope>NUCLEOTIDE SEQUENCE [LARGE SCALE GENOMIC DNA]</scope>
    <source>
        <strain evidence="2 3">100A6</strain>
    </source>
</reference>
<accession>M0M217</accession>
<dbReference type="PROSITE" id="PS51664">
    <property type="entry name" value="YCAO"/>
    <property type="match status" value="1"/>
</dbReference>
<dbReference type="Gene3D" id="3.30.40.250">
    <property type="match status" value="1"/>
</dbReference>
<dbReference type="PANTHER" id="PTHR37809:SF1">
    <property type="entry name" value="RIBOSOMAL PROTEIN S12 METHYLTHIOTRANSFERASE ACCESSORY FACTOR YCAO"/>
    <property type="match status" value="1"/>
</dbReference>
<name>M0M217_9EURY</name>
<dbReference type="RefSeq" id="WP_007693001.1">
    <property type="nucleotide sequence ID" value="NZ_AOMB01000025.1"/>
</dbReference>
<dbReference type="Gene3D" id="3.30.1330.230">
    <property type="match status" value="1"/>
</dbReference>
<keyword evidence="3" id="KW-1185">Reference proteome</keyword>
<dbReference type="Pfam" id="PF02624">
    <property type="entry name" value="YcaO"/>
    <property type="match status" value="1"/>
</dbReference>
<dbReference type="PANTHER" id="PTHR37809">
    <property type="entry name" value="RIBOSOMAL PROTEIN S12 METHYLTHIOTRANSFERASE ACCESSORY FACTOR YCAO"/>
    <property type="match status" value="1"/>
</dbReference>
<evidence type="ECO:0000313" key="3">
    <source>
        <dbReference type="Proteomes" id="UP000011566"/>
    </source>
</evidence>
<dbReference type="InterPro" id="IPR027624">
    <property type="entry name" value="TOMM_cyclo_SagD"/>
</dbReference>
<feature type="domain" description="YcaO" evidence="1">
    <location>
        <begin position="234"/>
        <end position="570"/>
    </location>
</feature>
<protein>
    <recommendedName>
        <fullName evidence="1">YcaO domain-containing protein</fullName>
    </recommendedName>
</protein>
<dbReference type="EMBL" id="AOMB01000025">
    <property type="protein sequence ID" value="EMA38629.1"/>
    <property type="molecule type" value="Genomic_DNA"/>
</dbReference>
<dbReference type="AlphaFoldDB" id="M0M217"/>
<dbReference type="eggNOG" id="arCOG02882">
    <property type="taxonomic scope" value="Archaea"/>
</dbReference>
<dbReference type="Gene3D" id="3.30.160.660">
    <property type="match status" value="1"/>
</dbReference>
<organism evidence="2 3">
    <name type="scientific">Halococcus hamelinensis 100A6</name>
    <dbReference type="NCBI Taxonomy" id="1132509"/>
    <lineage>
        <taxon>Archaea</taxon>
        <taxon>Methanobacteriati</taxon>
        <taxon>Methanobacteriota</taxon>
        <taxon>Stenosarchaea group</taxon>
        <taxon>Halobacteria</taxon>
        <taxon>Halobacteriales</taxon>
        <taxon>Halococcaceae</taxon>
        <taxon>Halococcus</taxon>
    </lineage>
</organism>
<dbReference type="OrthoDB" id="7433at2157"/>
<dbReference type="InterPro" id="IPR003776">
    <property type="entry name" value="YcaO-like_dom"/>
</dbReference>
<sequence>MNVGIVGSGPATDAVRAALGDAATVAETEASDVGEVDLALVADTAGAAAFSETNAVALASETPWLAVELGGLAGRGVCTAAVSGFAPGTACYTCLCTRVEANIEGTAGDPDEVDDATAWLAGARAGYEARRLVEGEESAVLGGVVEIPHAERRLLAVPNCECEGEGSRGGALDRNYEERDLDAALGRAERALDRRTGIVREVGEVASFPAPYYLARAGETAGFSEASAASEAAGVAVGWDEALMKALGEALERYSAGVYRDSSFVRGTPDEVENSVPPSSFVLPEEVDADPDDSIPWVEGERLSTGETVRLPAEFVTFPPPERRHGPSITTGLGLGSSGAEALCSGLYEVIERDAAMVSWYSSFEPLGVAVDAEPFATLAARARSEDLTVRAALITQDVDVPVVAVGVGRGEWPQLAVGSAADFDPEAAAGAALAEALQNWMELRAMGPEEADAAGGAVGRYAAEPGDAAAFFDVDGRIPAASAGPETVPAGEDELEMLLERIEDAGLDAYAARLTPRDVESLGFEAVRVLVPEAQPLFTDEPYFGERAREVPEEMGFEADLDHEFHPYP</sequence>
<dbReference type="PATRIC" id="fig|1132509.6.peg.1995"/>
<dbReference type="Proteomes" id="UP000011566">
    <property type="component" value="Unassembled WGS sequence"/>
</dbReference>
<evidence type="ECO:0000259" key="1">
    <source>
        <dbReference type="PROSITE" id="PS51664"/>
    </source>
</evidence>